<dbReference type="AlphaFoldDB" id="A0A8J7P985"/>
<accession>A0A8J7P985</accession>
<evidence type="ECO:0000313" key="2">
    <source>
        <dbReference type="Proteomes" id="UP000664277"/>
    </source>
</evidence>
<proteinExistence type="predicted"/>
<evidence type="ECO:0000313" key="1">
    <source>
        <dbReference type="EMBL" id="MBN8662699.1"/>
    </source>
</evidence>
<name>A0A8J7P985_9BACT</name>
<organism evidence="1 2">
    <name type="scientific">Candidatus Obscuribacter phosphatis</name>
    <dbReference type="NCBI Taxonomy" id="1906157"/>
    <lineage>
        <taxon>Bacteria</taxon>
        <taxon>Bacillati</taxon>
        <taxon>Candidatus Melainabacteria</taxon>
        <taxon>Candidatus Obscuribacterales</taxon>
        <taxon>Candidatus Obscuribacteraceae</taxon>
        <taxon>Candidatus Obscuribacter</taxon>
    </lineage>
</organism>
<dbReference type="Proteomes" id="UP000664277">
    <property type="component" value="Unassembled WGS sequence"/>
</dbReference>
<protein>
    <submittedName>
        <fullName evidence="1">Uncharacterized protein</fullName>
    </submittedName>
</protein>
<reference evidence="1" key="1">
    <citation type="submission" date="2021-02" db="EMBL/GenBank/DDBJ databases">
        <title>Genome-Resolved Metagenomics of a Microbial Community Performing Photosynthetic Biological Nutrient Removal.</title>
        <authorList>
            <person name="Mcdaniel E.A."/>
        </authorList>
    </citation>
    <scope>NUCLEOTIDE SEQUENCE</scope>
    <source>
        <strain evidence="1">UWPOB_OBS1</strain>
    </source>
</reference>
<dbReference type="EMBL" id="JAFLCK010000049">
    <property type="protein sequence ID" value="MBN8662699.1"/>
    <property type="molecule type" value="Genomic_DNA"/>
</dbReference>
<sequence length="194" mass="21940">MINLFPLYIRVHGPRSYYLGFRTADGDVEYLFRFKDDSDSIVDYIDSGFEDATIEDEAKFFIYQTVFSFHGARKSSVLKGSAGQELHPTEVRYLGEGPEWVFNFCASFSDKSDTEHTKLKFRVIQSDGGKISIEDAQGVHSVETSRNRSSVLCERGLHADLLQTAIFLDQASYYRGGNPAESMKIDLVYKGDDD</sequence>
<gene>
    <name evidence="1" type="ORF">J0M35_20190</name>
</gene>
<comment type="caution">
    <text evidence="1">The sequence shown here is derived from an EMBL/GenBank/DDBJ whole genome shotgun (WGS) entry which is preliminary data.</text>
</comment>